<proteinExistence type="predicted"/>
<reference evidence="2 3" key="1">
    <citation type="submission" date="2018-04" db="EMBL/GenBank/DDBJ databases">
        <title>WGS assembly of Panicum hallii var. hallii HAL2.</title>
        <authorList>
            <person name="Lovell J."/>
            <person name="Jenkins J."/>
            <person name="Lowry D."/>
            <person name="Mamidi S."/>
            <person name="Sreedasyam A."/>
            <person name="Weng X."/>
            <person name="Barry K."/>
            <person name="Bonette J."/>
            <person name="Campitelli B."/>
            <person name="Daum C."/>
            <person name="Gordon S."/>
            <person name="Gould B."/>
            <person name="Lipzen A."/>
            <person name="MacQueen A."/>
            <person name="Palacio-Mejia J."/>
            <person name="Plott C."/>
            <person name="Shakirov E."/>
            <person name="Shu S."/>
            <person name="Yoshinaga Y."/>
            <person name="Zane M."/>
            <person name="Rokhsar D."/>
            <person name="Grimwood J."/>
            <person name="Schmutz J."/>
            <person name="Juenger T."/>
        </authorList>
    </citation>
    <scope>NUCLEOTIDE SEQUENCE [LARGE SCALE GENOMIC DNA]</scope>
    <source>
        <strain evidence="3">cv. HAL2</strain>
    </source>
</reference>
<evidence type="ECO:0008006" key="4">
    <source>
        <dbReference type="Google" id="ProtNLM"/>
    </source>
</evidence>
<name>A0A2T7ELZ6_9POAL</name>
<dbReference type="OrthoDB" id="657759at2759"/>
<protein>
    <recommendedName>
        <fullName evidence="4">F-box domain-containing protein</fullName>
    </recommendedName>
</protein>
<evidence type="ECO:0000313" key="2">
    <source>
        <dbReference type="EMBL" id="PUZ68853.1"/>
    </source>
</evidence>
<sequence length="332" mass="36891">MLQIDHSRASGMAPPSSRSRPGGGGGVLPPLTLDAVYEVLLRLAARELCRLHAVSRPWRALLSDPQFVSARAARHPGPLVVACYGPSSGYPEGDILCEIMDLSGRVVKRIRAMGDGIRKDWVVSAQLDFVQIVREMSSYRLLDPATGAIFALPEELADEDTALQLDMYKYRVGVAFGKAASTGKVLHVSVNTFVKPSSSEQLFEVFTLDGSSDARWRANRGPPHPIDVRLNSTAVVNGIVYFFVNEDYWYDCVKVKFIASFDLETEDWRKALQGPLFRFEGSFPDLPSNHINFNQLSLASLNGCSWDIWFGLEELIISPQAPHMERFIMSLK</sequence>
<keyword evidence="3" id="KW-1185">Reference proteome</keyword>
<dbReference type="PANTHER" id="PTHR31111">
    <property type="entry name" value="BNAA05G37150D PROTEIN-RELATED"/>
    <property type="match status" value="1"/>
</dbReference>
<accession>A0A2T7ELZ6</accession>
<dbReference type="InterPro" id="IPR008979">
    <property type="entry name" value="Galactose-bd-like_sf"/>
</dbReference>
<organism evidence="2 3">
    <name type="scientific">Panicum hallii var. hallii</name>
    <dbReference type="NCBI Taxonomy" id="1504633"/>
    <lineage>
        <taxon>Eukaryota</taxon>
        <taxon>Viridiplantae</taxon>
        <taxon>Streptophyta</taxon>
        <taxon>Embryophyta</taxon>
        <taxon>Tracheophyta</taxon>
        <taxon>Spermatophyta</taxon>
        <taxon>Magnoliopsida</taxon>
        <taxon>Liliopsida</taxon>
        <taxon>Poales</taxon>
        <taxon>Poaceae</taxon>
        <taxon>PACMAD clade</taxon>
        <taxon>Panicoideae</taxon>
        <taxon>Panicodae</taxon>
        <taxon>Paniceae</taxon>
        <taxon>Panicinae</taxon>
        <taxon>Panicum</taxon>
        <taxon>Panicum sect. Panicum</taxon>
    </lineage>
</organism>
<gene>
    <name evidence="2" type="ORF">GQ55_2G061400</name>
</gene>
<dbReference type="Gramene" id="PUZ68853">
    <property type="protein sequence ID" value="PUZ68853"/>
    <property type="gene ID" value="GQ55_2G061400"/>
</dbReference>
<evidence type="ECO:0000313" key="3">
    <source>
        <dbReference type="Proteomes" id="UP000244336"/>
    </source>
</evidence>
<dbReference type="STRING" id="1504633.A0A2T7ELZ6"/>
<evidence type="ECO:0000256" key="1">
    <source>
        <dbReference type="SAM" id="MobiDB-lite"/>
    </source>
</evidence>
<dbReference type="AlphaFoldDB" id="A0A2T7ELZ6"/>
<dbReference type="SUPFAM" id="SSF49785">
    <property type="entry name" value="Galactose-binding domain-like"/>
    <property type="match status" value="1"/>
</dbReference>
<feature type="compositionally biased region" description="Low complexity" evidence="1">
    <location>
        <begin position="9"/>
        <end position="20"/>
    </location>
</feature>
<dbReference type="EMBL" id="CM009750">
    <property type="protein sequence ID" value="PUZ68853.1"/>
    <property type="molecule type" value="Genomic_DNA"/>
</dbReference>
<dbReference type="Proteomes" id="UP000244336">
    <property type="component" value="Chromosome 2"/>
</dbReference>
<feature type="region of interest" description="Disordered" evidence="1">
    <location>
        <begin position="1"/>
        <end position="25"/>
    </location>
</feature>
<dbReference type="InterPro" id="IPR036047">
    <property type="entry name" value="F-box-like_dom_sf"/>
</dbReference>
<dbReference type="PANTHER" id="PTHR31111:SF133">
    <property type="entry name" value="OS07G0196600 PROTEIN"/>
    <property type="match status" value="1"/>
</dbReference>
<dbReference type="SUPFAM" id="SSF81383">
    <property type="entry name" value="F-box domain"/>
    <property type="match status" value="1"/>
</dbReference>